<evidence type="ECO:0000313" key="3">
    <source>
        <dbReference type="EMBL" id="ERM02429.1"/>
    </source>
</evidence>
<feature type="transmembrane region" description="Helical" evidence="2">
    <location>
        <begin position="107"/>
        <end position="126"/>
    </location>
</feature>
<evidence type="ECO:0000256" key="2">
    <source>
        <dbReference type="SAM" id="Phobius"/>
    </source>
</evidence>
<evidence type="ECO:0000313" key="4">
    <source>
        <dbReference type="Proteomes" id="UP000016842"/>
    </source>
</evidence>
<feature type="coiled-coil region" evidence="1">
    <location>
        <begin position="274"/>
        <end position="308"/>
    </location>
</feature>
<keyword evidence="2" id="KW-0472">Membrane</keyword>
<name>U4VDR2_9HYPH</name>
<dbReference type="EMBL" id="ASXJ01000089">
    <property type="protein sequence ID" value="ERM02429.1"/>
    <property type="molecule type" value="Genomic_DNA"/>
</dbReference>
<evidence type="ECO:0000256" key="1">
    <source>
        <dbReference type="SAM" id="Coils"/>
    </source>
</evidence>
<dbReference type="PATRIC" id="fig|1337887.3.peg.1767"/>
<keyword evidence="1" id="KW-0175">Coiled coil</keyword>
<comment type="caution">
    <text evidence="3">The sequence shown here is derived from an EMBL/GenBank/DDBJ whole genome shotgun (WGS) entry which is preliminary data.</text>
</comment>
<feature type="transmembrane region" description="Helical" evidence="2">
    <location>
        <begin position="20"/>
        <end position="44"/>
    </location>
</feature>
<proteinExistence type="predicted"/>
<feature type="transmembrane region" description="Helical" evidence="2">
    <location>
        <begin position="56"/>
        <end position="78"/>
    </location>
</feature>
<evidence type="ECO:0008006" key="5">
    <source>
        <dbReference type="Google" id="ProtNLM"/>
    </source>
</evidence>
<feature type="transmembrane region" description="Helical" evidence="2">
    <location>
        <begin position="322"/>
        <end position="344"/>
    </location>
</feature>
<accession>U4VDR2</accession>
<reference evidence="3 4" key="1">
    <citation type="journal article" date="2014" name="FEMS Microbiol. Lett.">
        <title>Genome sequencing analysis reveals virulence-related gene content of Ochrobactrum intermedium strain 229E, a urease-positive strain isolated from the human gastric niche.</title>
        <authorList>
            <person name="Kulkarni G.J."/>
            <person name="Shetty S."/>
            <person name="Dharne M.S."/>
            <person name="Shouche Y.S."/>
        </authorList>
    </citation>
    <scope>NUCLEOTIDE SEQUENCE [LARGE SCALE GENOMIC DNA]</scope>
    <source>
        <strain evidence="3 4">229E</strain>
    </source>
</reference>
<keyword evidence="2" id="KW-1133">Transmembrane helix</keyword>
<gene>
    <name evidence="3" type="ORF">Q644_16850</name>
</gene>
<organism evidence="3 4">
    <name type="scientific">Brucella intermedia 229E</name>
    <dbReference type="NCBI Taxonomy" id="1337887"/>
    <lineage>
        <taxon>Bacteria</taxon>
        <taxon>Pseudomonadati</taxon>
        <taxon>Pseudomonadota</taxon>
        <taxon>Alphaproteobacteria</taxon>
        <taxon>Hyphomicrobiales</taxon>
        <taxon>Brucellaceae</taxon>
        <taxon>Brucella/Ochrobactrum group</taxon>
        <taxon>Brucella</taxon>
    </lineage>
</organism>
<dbReference type="Proteomes" id="UP000016842">
    <property type="component" value="Unassembled WGS sequence"/>
</dbReference>
<protein>
    <recommendedName>
        <fullName evidence="5">Mll5186 protein</fullName>
    </recommendedName>
</protein>
<keyword evidence="2" id="KW-0812">Transmembrane</keyword>
<dbReference type="AlphaFoldDB" id="U4VDR2"/>
<sequence length="367" mass="37350">MVDPTIVENTNDRGYVDWAAIFAGATVASGVMAVLTTFASGLGLSSFSVDEGGGDISVVWLVVTALFMIISMVASYMLGGYITGRMRRPAGTATRDELTVRDGLNGLVVWGGLGTIISTLLLVSAISGGAKAVGSAAETAVQTAGTVAGATAQGAGQLAGGLASGAGQAVSGLAQGAGQAAAPSVEQMLPEGLKTNPLDYLTDSLLRTDGQGSSVVGQEAQNMADFQRQVSGILGNLLSTGEISDADRTWLTNQVASRTGLSQTDAQARVNQSVERVQALRTEAQARVEEAKKAIADVQAQAAKTAEEVKAKAADAAEKARITGILTAFLLAASALVAAVAAYIGAVHGGRHRDEGRIWGGGLAYRR</sequence>